<keyword evidence="1 6" id="KW-0808">Transferase</keyword>
<dbReference type="SUPFAM" id="SSF55729">
    <property type="entry name" value="Acyl-CoA N-acyltransferases (Nat)"/>
    <property type="match status" value="1"/>
</dbReference>
<dbReference type="eggNOG" id="COG1247">
    <property type="taxonomic scope" value="Bacteria"/>
</dbReference>
<dbReference type="Gene3D" id="3.40.630.30">
    <property type="match status" value="1"/>
</dbReference>
<feature type="domain" description="N-acetyltransferase" evidence="5">
    <location>
        <begin position="22"/>
        <end position="174"/>
    </location>
</feature>
<accession>H8L571</accession>
<dbReference type="EMBL" id="CP003350">
    <property type="protein sequence ID" value="AFC86650.1"/>
    <property type="molecule type" value="Genomic_DNA"/>
</dbReference>
<organism evidence="6 7">
    <name type="scientific">Frateuria aurantia (strain ATCC 33424 / DSM 6220 / KCTC 2777 / LMG 1558 / NBRC 3245 / NCIMB 13370)</name>
    <name type="common">Acetobacter aurantius</name>
    <dbReference type="NCBI Taxonomy" id="767434"/>
    <lineage>
        <taxon>Bacteria</taxon>
        <taxon>Pseudomonadati</taxon>
        <taxon>Pseudomonadota</taxon>
        <taxon>Gammaproteobacteria</taxon>
        <taxon>Lysobacterales</taxon>
        <taxon>Rhodanobacteraceae</taxon>
        <taxon>Frateuria</taxon>
    </lineage>
</organism>
<evidence type="ECO:0000259" key="5">
    <source>
        <dbReference type="PROSITE" id="PS51186"/>
    </source>
</evidence>
<evidence type="ECO:0000256" key="4">
    <source>
        <dbReference type="ARBA" id="ARBA00051334"/>
    </source>
</evidence>
<evidence type="ECO:0000256" key="2">
    <source>
        <dbReference type="ARBA" id="ARBA00023315"/>
    </source>
</evidence>
<comment type="catalytic activity">
    <reaction evidence="4">
        <text>L-methionine sulfone + acetyl-CoA = N-acetyl-L-methionine sulfone + CoA + H(+)</text>
        <dbReference type="Rhea" id="RHEA:47656"/>
        <dbReference type="ChEBI" id="CHEBI:15378"/>
        <dbReference type="ChEBI" id="CHEBI:57287"/>
        <dbReference type="ChEBI" id="CHEBI:57288"/>
        <dbReference type="ChEBI" id="CHEBI:87824"/>
        <dbReference type="ChEBI" id="CHEBI:87825"/>
    </reaction>
</comment>
<dbReference type="PANTHER" id="PTHR43072">
    <property type="entry name" value="N-ACETYLTRANSFERASE"/>
    <property type="match status" value="1"/>
</dbReference>
<dbReference type="Proteomes" id="UP000005234">
    <property type="component" value="Chromosome"/>
</dbReference>
<protein>
    <submittedName>
        <fullName evidence="6">Sortase-like acyltransferase</fullName>
    </submittedName>
</protein>
<dbReference type="Pfam" id="PF00583">
    <property type="entry name" value="Acetyltransf_1"/>
    <property type="match status" value="1"/>
</dbReference>
<dbReference type="AlphaFoldDB" id="H8L571"/>
<keyword evidence="2 6" id="KW-0012">Acyltransferase</keyword>
<keyword evidence="7" id="KW-1185">Reference proteome</keyword>
<evidence type="ECO:0000313" key="7">
    <source>
        <dbReference type="Proteomes" id="UP000005234"/>
    </source>
</evidence>
<evidence type="ECO:0000256" key="1">
    <source>
        <dbReference type="ARBA" id="ARBA00022679"/>
    </source>
</evidence>
<dbReference type="OrthoDB" id="5459937at2"/>
<dbReference type="InterPro" id="IPR000182">
    <property type="entry name" value="GNAT_dom"/>
</dbReference>
<dbReference type="PANTHER" id="PTHR43072:SF23">
    <property type="entry name" value="UPF0039 PROTEIN C11D3.02C"/>
    <property type="match status" value="1"/>
</dbReference>
<comment type="catalytic activity">
    <reaction evidence="3">
        <text>L-methionine sulfoximine + acetyl-CoA = N-acetyl-L-methionine sulfoximine + CoA + H(+)</text>
        <dbReference type="Rhea" id="RHEA:47660"/>
        <dbReference type="ChEBI" id="CHEBI:15378"/>
        <dbReference type="ChEBI" id="CHEBI:57287"/>
        <dbReference type="ChEBI" id="CHEBI:57288"/>
        <dbReference type="ChEBI" id="CHEBI:87826"/>
        <dbReference type="ChEBI" id="CHEBI:87827"/>
    </reaction>
</comment>
<dbReference type="FunFam" id="3.40.630.30:FF:000026">
    <property type="entry name" value="Phosphinothricin acetyltransferase"/>
    <property type="match status" value="1"/>
</dbReference>
<name>H8L571_FRAAD</name>
<evidence type="ECO:0000256" key="3">
    <source>
        <dbReference type="ARBA" id="ARBA00050603"/>
    </source>
</evidence>
<evidence type="ECO:0000313" key="6">
    <source>
        <dbReference type="EMBL" id="AFC86650.1"/>
    </source>
</evidence>
<dbReference type="InterPro" id="IPR016181">
    <property type="entry name" value="Acyl_CoA_acyltransferase"/>
</dbReference>
<gene>
    <name evidence="6" type="ordered locus">Fraau_2281</name>
</gene>
<dbReference type="GO" id="GO:0016747">
    <property type="term" value="F:acyltransferase activity, transferring groups other than amino-acyl groups"/>
    <property type="evidence" value="ECO:0007669"/>
    <property type="project" value="InterPro"/>
</dbReference>
<dbReference type="STRING" id="767434.Fraau_2281"/>
<sequence>MTSCPAMGLPRLIECNEAEHAQAIRAIFNHAIEHSTALYEYAPRSAERIQAWFAAKREGGFPVLGAIDADGELLGFATWGPFRPFPAYKYSMEHSVYVRHDQRGKGVGSMLLQALIARAAEAQVHVLVGCIDAANTGSIRLHQRLGFSHAGTFPQVGFKFGRWLDAAFYQLSLAGPDQPQDG</sequence>
<dbReference type="KEGG" id="fau:Fraau_2281"/>
<reference evidence="6" key="1">
    <citation type="submission" date="2012-02" db="EMBL/GenBank/DDBJ databases">
        <title>The complete genome of Frateuria aurantia DSM 6220.</title>
        <authorList>
            <consortium name="US DOE Joint Genome Institute (JGI-PGF)"/>
            <person name="Lucas S."/>
            <person name="Copeland A."/>
            <person name="Lapidus A."/>
            <person name="Glavina del Rio T."/>
            <person name="Dalin E."/>
            <person name="Tice H."/>
            <person name="Bruce D."/>
            <person name="Goodwin L."/>
            <person name="Pitluck S."/>
            <person name="Peters L."/>
            <person name="Ovchinnikova G."/>
            <person name="Teshima H."/>
            <person name="Kyrpides N."/>
            <person name="Mavromatis K."/>
            <person name="Ivanova N."/>
            <person name="Brettin T."/>
            <person name="Detter J.C."/>
            <person name="Han C."/>
            <person name="Larimer F."/>
            <person name="Land M."/>
            <person name="Hauser L."/>
            <person name="Markowitz V."/>
            <person name="Cheng J.-F."/>
            <person name="Hugenholtz P."/>
            <person name="Woyke T."/>
            <person name="Wu D."/>
            <person name="Brambilla E."/>
            <person name="Klenk H.-P."/>
            <person name="Eisen J.A."/>
        </authorList>
    </citation>
    <scope>NUCLEOTIDE SEQUENCE</scope>
    <source>
        <strain evidence="6">DSM 6220</strain>
    </source>
</reference>
<dbReference type="RefSeq" id="WP_014403653.1">
    <property type="nucleotide sequence ID" value="NC_017033.1"/>
</dbReference>
<dbReference type="PROSITE" id="PS51186">
    <property type="entry name" value="GNAT"/>
    <property type="match status" value="1"/>
</dbReference>
<dbReference type="CDD" id="cd04301">
    <property type="entry name" value="NAT_SF"/>
    <property type="match status" value="1"/>
</dbReference>
<proteinExistence type="predicted"/>
<dbReference type="HOGENOM" id="CLU_013985_4_4_6"/>